<dbReference type="PANTHER" id="PTHR43252">
    <property type="entry name" value="TRANSCRIPTIONAL REGULATOR YQJI"/>
    <property type="match status" value="1"/>
</dbReference>
<feature type="coiled-coil region" evidence="1">
    <location>
        <begin position="105"/>
        <end position="139"/>
    </location>
</feature>
<evidence type="ECO:0000259" key="2">
    <source>
        <dbReference type="Pfam" id="PF03551"/>
    </source>
</evidence>
<dbReference type="Proteomes" id="UP000567922">
    <property type="component" value="Unassembled WGS sequence"/>
</dbReference>
<evidence type="ECO:0000313" key="5">
    <source>
        <dbReference type="Proteomes" id="UP000567922"/>
    </source>
</evidence>
<dbReference type="SUPFAM" id="SSF46785">
    <property type="entry name" value="Winged helix' DNA-binding domain"/>
    <property type="match status" value="1"/>
</dbReference>
<gene>
    <name evidence="4" type="ORF">FHU29_001374</name>
</gene>
<reference evidence="4 5" key="1">
    <citation type="submission" date="2020-08" db="EMBL/GenBank/DDBJ databases">
        <title>Sequencing the genomes of 1000 actinobacteria strains.</title>
        <authorList>
            <person name="Klenk H.-P."/>
        </authorList>
    </citation>
    <scope>NUCLEOTIDE SEQUENCE [LARGE SCALE GENOMIC DNA]</scope>
    <source>
        <strain evidence="4 5">DSM 45258</strain>
    </source>
</reference>
<keyword evidence="1" id="KW-0175">Coiled coil</keyword>
<dbReference type="InterPro" id="IPR036388">
    <property type="entry name" value="WH-like_DNA-bd_sf"/>
</dbReference>
<dbReference type="OrthoDB" id="3186544at2"/>
<dbReference type="AlphaFoldDB" id="A0A839RKF4"/>
<comment type="caution">
    <text evidence="4">The sequence shown here is derived from an EMBL/GenBank/DDBJ whole genome shotgun (WGS) entry which is preliminary data.</text>
</comment>
<dbReference type="RefSeq" id="WP_064442033.1">
    <property type="nucleotide sequence ID" value="NZ_BDDI01000018.1"/>
</dbReference>
<dbReference type="InterPro" id="IPR036390">
    <property type="entry name" value="WH_DNA-bd_sf"/>
</dbReference>
<dbReference type="Gene3D" id="6.10.140.190">
    <property type="match status" value="1"/>
</dbReference>
<name>A0A839RKF4_9ACTN</name>
<keyword evidence="4" id="KW-0238">DNA-binding</keyword>
<evidence type="ECO:0000259" key="3">
    <source>
        <dbReference type="Pfam" id="PF10400"/>
    </source>
</evidence>
<dbReference type="PANTHER" id="PTHR43252:SF4">
    <property type="entry name" value="TRANSCRIPTIONAL REGULATORY PROTEIN"/>
    <property type="match status" value="1"/>
</dbReference>
<dbReference type="InterPro" id="IPR018309">
    <property type="entry name" value="Tscrpt_reg_PadR_C"/>
</dbReference>
<dbReference type="GO" id="GO:0003677">
    <property type="term" value="F:DNA binding"/>
    <property type="evidence" value="ECO:0007669"/>
    <property type="project" value="UniProtKB-KW"/>
</dbReference>
<accession>A0A839RKF4</accession>
<dbReference type="Pfam" id="PF03551">
    <property type="entry name" value="PadR"/>
    <property type="match status" value="1"/>
</dbReference>
<feature type="domain" description="Transcription regulator PadR C-terminal" evidence="3">
    <location>
        <begin position="92"/>
        <end position="180"/>
    </location>
</feature>
<evidence type="ECO:0000313" key="4">
    <source>
        <dbReference type="EMBL" id="MBB3036940.1"/>
    </source>
</evidence>
<keyword evidence="5" id="KW-1185">Reference proteome</keyword>
<feature type="domain" description="Transcription regulator PadR N-terminal" evidence="2">
    <location>
        <begin position="7"/>
        <end position="81"/>
    </location>
</feature>
<proteinExistence type="predicted"/>
<protein>
    <submittedName>
        <fullName evidence="4">DNA-binding PadR family transcriptional regulator</fullName>
    </submittedName>
</protein>
<dbReference type="Gene3D" id="1.10.10.10">
    <property type="entry name" value="Winged helix-like DNA-binding domain superfamily/Winged helix DNA-binding domain"/>
    <property type="match status" value="1"/>
</dbReference>
<organism evidence="4 5">
    <name type="scientific">Hoyosella altamirensis</name>
    <dbReference type="NCBI Taxonomy" id="616997"/>
    <lineage>
        <taxon>Bacteria</taxon>
        <taxon>Bacillati</taxon>
        <taxon>Actinomycetota</taxon>
        <taxon>Actinomycetes</taxon>
        <taxon>Mycobacteriales</taxon>
        <taxon>Hoyosellaceae</taxon>
        <taxon>Hoyosella</taxon>
    </lineage>
</organism>
<dbReference type="Pfam" id="PF10400">
    <property type="entry name" value="Vir_act_alpha_C"/>
    <property type="match status" value="1"/>
</dbReference>
<dbReference type="InterPro" id="IPR005149">
    <property type="entry name" value="Tscrpt_reg_PadR_N"/>
</dbReference>
<dbReference type="EMBL" id="JACHWS010000001">
    <property type="protein sequence ID" value="MBB3036940.1"/>
    <property type="molecule type" value="Genomic_DNA"/>
</dbReference>
<sequence length="192" mass="21349">MALRHAVLAALLDGEMSGYQLAKTFDVAVSNYWHALPQQLYGELAKLEGEGLITGREVIQQGRPNKRVFTLSEAGRGKLAEFISAGSKPSFIRDDLLVKVRAAEAGSMIDLVEQLEERAEQARGKIALFEKLLRQLRGDLDEQTYLEESPRVGPYLTGLRGRAFEEDTLRWCSHAAEVLRARHASEGARPES</sequence>
<evidence type="ECO:0000256" key="1">
    <source>
        <dbReference type="SAM" id="Coils"/>
    </source>
</evidence>